<proteinExistence type="predicted"/>
<dbReference type="Proteomes" id="UP000477779">
    <property type="component" value="Unassembled WGS sequence"/>
</dbReference>
<dbReference type="RefSeq" id="WP_154229780.1">
    <property type="nucleotide sequence ID" value="NZ_CP045309.1"/>
</dbReference>
<accession>A0AAJ2ZB61</accession>
<evidence type="ECO:0000313" key="1">
    <source>
        <dbReference type="EMBL" id="NES26473.1"/>
    </source>
</evidence>
<sequence length="66" mass="6843">MLYPLSYEGASAQPTCQRIPTSTQEWSPAPTAVADSLGDDFGRRRVFRAGLALLAASTVGAAASGE</sequence>
<dbReference type="EMBL" id="CP045309">
    <property type="protein sequence ID" value="QGL50647.1"/>
    <property type="molecule type" value="Genomic_DNA"/>
</dbReference>
<protein>
    <submittedName>
        <fullName evidence="1">MFS transporter</fullName>
    </submittedName>
</protein>
<evidence type="ECO:0000313" key="2">
    <source>
        <dbReference type="EMBL" id="QGL50647.1"/>
    </source>
</evidence>
<keyword evidence="3" id="KW-1185">Reference proteome</keyword>
<reference evidence="1 4" key="2">
    <citation type="submission" date="2020-02" db="EMBL/GenBank/DDBJ databases">
        <title>WGS of Micromonospora spp. isolated from hot spring.</title>
        <authorList>
            <person name="Thawai C."/>
        </authorList>
    </citation>
    <scope>NUCLEOTIDE SEQUENCE [LARGE SCALE GENOMIC DNA]</scope>
    <source>
        <strain evidence="1 4">TMS7</strain>
    </source>
</reference>
<evidence type="ECO:0000313" key="4">
    <source>
        <dbReference type="Proteomes" id="UP000477779"/>
    </source>
</evidence>
<name>A0AAJ2ZB61_9ACTN</name>
<organism evidence="1 4">
    <name type="scientific">Micromonospora terminaliae</name>
    <dbReference type="NCBI Taxonomy" id="1914461"/>
    <lineage>
        <taxon>Bacteria</taxon>
        <taxon>Bacillati</taxon>
        <taxon>Actinomycetota</taxon>
        <taxon>Actinomycetes</taxon>
        <taxon>Micromonosporales</taxon>
        <taxon>Micromonosporaceae</taxon>
        <taxon>Micromonospora</taxon>
    </lineage>
</organism>
<reference evidence="2 3" key="1">
    <citation type="submission" date="2019-10" db="EMBL/GenBank/DDBJ databases">
        <title>Genome Sequence of Micromonospora terminaliae DSM 101760.</title>
        <authorList>
            <person name="Guo L."/>
        </authorList>
    </citation>
    <scope>NUCLEOTIDE SEQUENCE [LARGE SCALE GENOMIC DNA]</scope>
    <source>
        <strain evidence="2 3">DSM 101760</strain>
    </source>
</reference>
<dbReference type="Proteomes" id="UP000402241">
    <property type="component" value="Chromosome"/>
</dbReference>
<dbReference type="EMBL" id="JAAHBZ010000001">
    <property type="protein sequence ID" value="NES26473.1"/>
    <property type="molecule type" value="Genomic_DNA"/>
</dbReference>
<evidence type="ECO:0000313" key="3">
    <source>
        <dbReference type="Proteomes" id="UP000402241"/>
    </source>
</evidence>
<dbReference type="AlphaFoldDB" id="A0AAJ2ZB61"/>
<gene>
    <name evidence="1" type="ORF">G3561_02730</name>
    <name evidence="2" type="ORF">GCE86_28655</name>
</gene>